<name>A0A0J9SZK3_PLAV1</name>
<dbReference type="AlphaFoldDB" id="A0A0J9SZK3"/>
<protein>
    <recommendedName>
        <fullName evidence="3">Variable surface protein</fullName>
    </recommendedName>
</protein>
<proteinExistence type="predicted"/>
<evidence type="ECO:0000313" key="1">
    <source>
        <dbReference type="EMBL" id="KMZ88570.1"/>
    </source>
</evidence>
<sequence length="270" mass="31543">MFIENIDESKYPRILSYCDNADMFNKVGMSVYKPICKKLTRNLLLLAENDYKGDELYKCCNILYIWLYFEIINKDLSDDTVKIIFDESNKLTKLKLQKTPCHYFTFKKKLHDPEDLIELRIFNDNIENIQKALLDESDNHRYDSYQRYVTSCFNKYERIKENYCIQGKDKETNNVDTCNELKQFESHYSCLTQHPNIKNKIPTLDSPINTTIDIERCKSNEIGETSPNVVDGQSGSTIQRSVNTVIFTMAGVSSTLAVLYRVNINFHLNI</sequence>
<accession>A0A0J9SZK3</accession>
<organism evidence="1 2">
    <name type="scientific">Plasmodium vivax (strain Brazil I)</name>
    <dbReference type="NCBI Taxonomy" id="1033975"/>
    <lineage>
        <taxon>Eukaryota</taxon>
        <taxon>Sar</taxon>
        <taxon>Alveolata</taxon>
        <taxon>Apicomplexa</taxon>
        <taxon>Aconoidasida</taxon>
        <taxon>Haemosporida</taxon>
        <taxon>Plasmodiidae</taxon>
        <taxon>Plasmodium</taxon>
        <taxon>Plasmodium (Plasmodium)</taxon>
    </lineage>
</organism>
<gene>
    <name evidence="1" type="ORF">PVBG_04779</name>
</gene>
<evidence type="ECO:0000313" key="2">
    <source>
        <dbReference type="Proteomes" id="UP000053327"/>
    </source>
</evidence>
<reference evidence="1 2" key="1">
    <citation type="submission" date="2011-08" db="EMBL/GenBank/DDBJ databases">
        <title>The Genome Sequence of Plasmodium vivax Brazil I.</title>
        <authorList>
            <consortium name="The Broad Institute Genome Sequencing Platform"/>
            <consortium name="The Broad Institute Genome Sequencing Center for Infectious Disease"/>
            <person name="Neafsey D."/>
            <person name="Carlton J."/>
            <person name="Barnwell J."/>
            <person name="Collins W."/>
            <person name="Escalante A."/>
            <person name="Mullikin J."/>
            <person name="Saul A."/>
            <person name="Guigo R."/>
            <person name="Camara F."/>
            <person name="Young S.K."/>
            <person name="Zeng Q."/>
            <person name="Gargeya S."/>
            <person name="Fitzgerald M."/>
            <person name="Haas B."/>
            <person name="Abouelleil A."/>
            <person name="Alvarado L."/>
            <person name="Arachchi H.M."/>
            <person name="Berlin A."/>
            <person name="Brown A."/>
            <person name="Chapman S.B."/>
            <person name="Chen Z."/>
            <person name="Dunbar C."/>
            <person name="Freedman E."/>
            <person name="Gearin G."/>
            <person name="Gellesch M."/>
            <person name="Goldberg J."/>
            <person name="Griggs A."/>
            <person name="Gujja S."/>
            <person name="Heiman D."/>
            <person name="Howarth C."/>
            <person name="Larson L."/>
            <person name="Lui A."/>
            <person name="MacDonald P.J.P."/>
            <person name="Montmayeur A."/>
            <person name="Murphy C."/>
            <person name="Neiman D."/>
            <person name="Pearson M."/>
            <person name="Priest M."/>
            <person name="Roberts A."/>
            <person name="Saif S."/>
            <person name="Shea T."/>
            <person name="Shenoy N."/>
            <person name="Sisk P."/>
            <person name="Stolte C."/>
            <person name="Sykes S."/>
            <person name="Wortman J."/>
            <person name="Nusbaum C."/>
            <person name="Birren B."/>
        </authorList>
    </citation>
    <scope>NUCLEOTIDE SEQUENCE [LARGE SCALE GENOMIC DNA]</scope>
    <source>
        <strain evidence="1 2">Brazil I</strain>
    </source>
</reference>
<dbReference type="Proteomes" id="UP000053327">
    <property type="component" value="Unassembled WGS sequence"/>
</dbReference>
<evidence type="ECO:0008006" key="3">
    <source>
        <dbReference type="Google" id="ProtNLM"/>
    </source>
</evidence>
<dbReference type="EMBL" id="KQ234761">
    <property type="protein sequence ID" value="KMZ88570.1"/>
    <property type="molecule type" value="Genomic_DNA"/>
</dbReference>